<reference evidence="1" key="1">
    <citation type="submission" date="2025-08" db="UniProtKB">
        <authorList>
            <consortium name="Ensembl"/>
        </authorList>
    </citation>
    <scope>IDENTIFICATION</scope>
</reference>
<dbReference type="PANTHER" id="PTHR12138">
    <property type="entry name" value="PRIMATE-EXPANDED PROTEIN FAMILY"/>
    <property type="match status" value="1"/>
</dbReference>
<reference evidence="1" key="2">
    <citation type="submission" date="2025-09" db="UniProtKB">
        <authorList>
            <consortium name="Ensembl"/>
        </authorList>
    </citation>
    <scope>IDENTIFICATION</scope>
</reference>
<dbReference type="Proteomes" id="UP000694414">
    <property type="component" value="Unplaced"/>
</dbReference>
<name>A0A8C8YI86_PROSS</name>
<evidence type="ECO:0000313" key="2">
    <source>
        <dbReference type="Proteomes" id="UP000694414"/>
    </source>
</evidence>
<dbReference type="PRINTS" id="PR02045">
    <property type="entry name" value="F138DOMAIN"/>
</dbReference>
<protein>
    <submittedName>
        <fullName evidence="1">Uncharacterized protein</fullName>
    </submittedName>
</protein>
<keyword evidence="2" id="KW-1185">Reference proteome</keyword>
<dbReference type="Ensembl" id="ENSPSMT00000005172.1">
    <property type="protein sequence ID" value="ENSPSMP00000004275.1"/>
    <property type="gene ID" value="ENSPSMG00000003432.1"/>
</dbReference>
<dbReference type="GeneTree" id="ENSGT01150000286943"/>
<organism evidence="1 2">
    <name type="scientific">Prolemur simus</name>
    <name type="common">Greater bamboo lemur</name>
    <name type="synonym">Hapalemur simus</name>
    <dbReference type="NCBI Taxonomy" id="1328070"/>
    <lineage>
        <taxon>Eukaryota</taxon>
        <taxon>Metazoa</taxon>
        <taxon>Chordata</taxon>
        <taxon>Craniata</taxon>
        <taxon>Vertebrata</taxon>
        <taxon>Euteleostomi</taxon>
        <taxon>Mammalia</taxon>
        <taxon>Eutheria</taxon>
        <taxon>Euarchontoglires</taxon>
        <taxon>Primates</taxon>
        <taxon>Strepsirrhini</taxon>
        <taxon>Lemuriformes</taxon>
        <taxon>Lemuridae</taxon>
        <taxon>Prolemur</taxon>
    </lineage>
</organism>
<dbReference type="PANTHER" id="PTHR12138:SF162">
    <property type="entry name" value="CHROMOSOME UNDETERMINED SCAFFOLD_275, WHOLE GENOME SHOTGUN SEQUENCE"/>
    <property type="match status" value="1"/>
</dbReference>
<sequence>FFQALDHFLEGKAVRAKLDKAELESSPFFFFFFLRQSLALLPGLECCGISLAHSNLKLLGSSNPPASASQLAGITGIRYHARLIFSIYF</sequence>
<accession>A0A8C8YI86</accession>
<evidence type="ECO:0000313" key="1">
    <source>
        <dbReference type="Ensembl" id="ENSPSMP00000004275.1"/>
    </source>
</evidence>
<dbReference type="AlphaFoldDB" id="A0A8C8YI86"/>
<proteinExistence type="predicted"/>